<feature type="region of interest" description="Disordered" evidence="7">
    <location>
        <begin position="199"/>
        <end position="253"/>
    </location>
</feature>
<evidence type="ECO:0000256" key="5">
    <source>
        <dbReference type="ARBA" id="ARBA00023242"/>
    </source>
</evidence>
<dbReference type="GO" id="GO:0005667">
    <property type="term" value="C:transcription regulator complex"/>
    <property type="evidence" value="ECO:0007669"/>
    <property type="project" value="TreeGrafter"/>
</dbReference>
<evidence type="ECO:0000256" key="1">
    <source>
        <dbReference type="ARBA" id="ARBA00004123"/>
    </source>
</evidence>
<feature type="compositionally biased region" description="Polar residues" evidence="7">
    <location>
        <begin position="217"/>
        <end position="248"/>
    </location>
</feature>
<dbReference type="PROSITE" id="PS51088">
    <property type="entry name" value="TEA_2"/>
    <property type="match status" value="1"/>
</dbReference>
<dbReference type="Gene3D" id="6.10.20.40">
    <property type="entry name" value="TEA/ATTS domain"/>
    <property type="match status" value="1"/>
</dbReference>
<dbReference type="GO" id="GO:0000978">
    <property type="term" value="F:RNA polymerase II cis-regulatory region sequence-specific DNA binding"/>
    <property type="evidence" value="ECO:0007669"/>
    <property type="project" value="TreeGrafter"/>
</dbReference>
<evidence type="ECO:0000256" key="2">
    <source>
        <dbReference type="ARBA" id="ARBA00008421"/>
    </source>
</evidence>
<evidence type="ECO:0000256" key="7">
    <source>
        <dbReference type="SAM" id="MobiDB-lite"/>
    </source>
</evidence>
<organism evidence="9 10">
    <name type="scientific">Thanatephorus cucumeris (strain AG1-IB / isolate 7/3/14)</name>
    <name type="common">Lettuce bottom rot fungus</name>
    <name type="synonym">Rhizoctonia solani</name>
    <dbReference type="NCBI Taxonomy" id="1108050"/>
    <lineage>
        <taxon>Eukaryota</taxon>
        <taxon>Fungi</taxon>
        <taxon>Dikarya</taxon>
        <taxon>Basidiomycota</taxon>
        <taxon>Agaricomycotina</taxon>
        <taxon>Agaricomycetes</taxon>
        <taxon>Cantharellales</taxon>
        <taxon>Ceratobasidiaceae</taxon>
        <taxon>Rhizoctonia</taxon>
        <taxon>Rhizoctonia solani AG-1</taxon>
    </lineage>
</organism>
<dbReference type="PANTHER" id="PTHR11834">
    <property type="entry name" value="TRANSCRIPTIONAL ENHANCER FACTOR TEF RELATED"/>
    <property type="match status" value="1"/>
</dbReference>
<feature type="compositionally biased region" description="Acidic residues" evidence="7">
    <location>
        <begin position="566"/>
        <end position="576"/>
    </location>
</feature>
<keyword evidence="10" id="KW-1185">Reference proteome</keyword>
<dbReference type="EMBL" id="LN679100">
    <property type="protein sequence ID" value="CEL52329.1"/>
    <property type="molecule type" value="Genomic_DNA"/>
</dbReference>
<dbReference type="PANTHER" id="PTHR11834:SF0">
    <property type="entry name" value="PROTEIN SCALLOPED"/>
    <property type="match status" value="1"/>
</dbReference>
<feature type="compositionally biased region" description="Low complexity" evidence="7">
    <location>
        <begin position="200"/>
        <end position="216"/>
    </location>
</feature>
<keyword evidence="4" id="KW-0804">Transcription</keyword>
<feature type="region of interest" description="Disordered" evidence="7">
    <location>
        <begin position="78"/>
        <end position="109"/>
    </location>
</feature>
<feature type="domain" description="TEA" evidence="8">
    <location>
        <begin position="110"/>
        <end position="184"/>
    </location>
</feature>
<feature type="DNA-binding region" description="TEA" evidence="6">
    <location>
        <begin position="110"/>
        <end position="184"/>
    </location>
</feature>
<feature type="region of interest" description="Disordered" evidence="7">
    <location>
        <begin position="1"/>
        <end position="21"/>
    </location>
</feature>
<comment type="similarity">
    <text evidence="2">Belongs to the TEC1 family.</text>
</comment>
<feature type="region of interest" description="Disordered" evidence="7">
    <location>
        <begin position="270"/>
        <end position="294"/>
    </location>
</feature>
<reference evidence="9 10" key="1">
    <citation type="submission" date="2014-11" db="EMBL/GenBank/DDBJ databases">
        <authorList>
            <person name="Wibberg Daniel"/>
        </authorList>
    </citation>
    <scope>NUCLEOTIDE SEQUENCE [LARGE SCALE GENOMIC DNA]</scope>
    <source>
        <strain evidence="9">Rhizoctonia solani AG1-IB 7/3/14</strain>
    </source>
</reference>
<feature type="region of interest" description="Disordered" evidence="7">
    <location>
        <begin position="552"/>
        <end position="591"/>
    </location>
</feature>
<dbReference type="OrthoDB" id="10006572at2759"/>
<dbReference type="STRING" id="1108050.A0A0B7F5V8"/>
<feature type="compositionally biased region" description="Low complexity" evidence="7">
    <location>
        <begin position="80"/>
        <end position="91"/>
    </location>
</feature>
<dbReference type="AlphaFoldDB" id="A0A0B7F5V8"/>
<name>A0A0B7F5V8_THACB</name>
<gene>
    <name evidence="9" type="ORF">RSOLAG1IB_00869</name>
</gene>
<dbReference type="Pfam" id="PF01285">
    <property type="entry name" value="TEA"/>
    <property type="match status" value="1"/>
</dbReference>
<dbReference type="GO" id="GO:0000981">
    <property type="term" value="F:DNA-binding transcription factor activity, RNA polymerase II-specific"/>
    <property type="evidence" value="ECO:0007669"/>
    <property type="project" value="TreeGrafter"/>
</dbReference>
<dbReference type="InterPro" id="IPR038096">
    <property type="entry name" value="TEA/ATTS_sf"/>
</dbReference>
<dbReference type="InterPro" id="IPR050937">
    <property type="entry name" value="TEC1_TEAD_TF"/>
</dbReference>
<dbReference type="Proteomes" id="UP000059188">
    <property type="component" value="Unassembled WGS sequence"/>
</dbReference>
<evidence type="ECO:0000259" key="8">
    <source>
        <dbReference type="PROSITE" id="PS51088"/>
    </source>
</evidence>
<evidence type="ECO:0000256" key="6">
    <source>
        <dbReference type="PROSITE-ProRule" id="PRU00505"/>
    </source>
</evidence>
<dbReference type="SMART" id="SM00426">
    <property type="entry name" value="TEA"/>
    <property type="match status" value="1"/>
</dbReference>
<evidence type="ECO:0000313" key="9">
    <source>
        <dbReference type="EMBL" id="CEL52329.1"/>
    </source>
</evidence>
<dbReference type="GO" id="GO:0005634">
    <property type="term" value="C:nucleus"/>
    <property type="evidence" value="ECO:0007669"/>
    <property type="project" value="UniProtKB-SubCell"/>
</dbReference>
<dbReference type="PRINTS" id="PR00065">
    <property type="entry name" value="TEADOMAIN"/>
</dbReference>
<evidence type="ECO:0000256" key="3">
    <source>
        <dbReference type="ARBA" id="ARBA00023015"/>
    </source>
</evidence>
<evidence type="ECO:0000313" key="10">
    <source>
        <dbReference type="Proteomes" id="UP000059188"/>
    </source>
</evidence>
<protein>
    <submittedName>
        <fullName evidence="9">Regulatory protein abaA</fullName>
    </submittedName>
</protein>
<keyword evidence="5" id="KW-0539">Nucleus</keyword>
<comment type="subcellular location">
    <subcellularLocation>
        <location evidence="1">Nucleus</location>
    </subcellularLocation>
</comment>
<dbReference type="InterPro" id="IPR000818">
    <property type="entry name" value="TEA/ATTS_dom"/>
</dbReference>
<keyword evidence="3" id="KW-0805">Transcription regulation</keyword>
<accession>A0A0B7F5V8</accession>
<evidence type="ECO:0000256" key="4">
    <source>
        <dbReference type="ARBA" id="ARBA00023163"/>
    </source>
</evidence>
<sequence length="722" mass="78544">MSGDLPRPIKGDSLHHPHVYTTTSNNNSQFYSPYAYAHPATHPHPFSHPSVPSGLTASTRPEFAVPTVPIRNRALVPQNLGSLGSSSSTTGPAHSVSSSNPKRGRRPYAGERHDAIWSPDVQEAFLQAARSIPNNGKNWIMRDGRQYGRNALIAEEIFRLTGQSRTRQQISSHIQVLKKVHADDSMMMRILNGQLDELDPGATAGSAPSSSTVSPANRFSSNSASPPTFKTEDPGSSVSPPPTLNTDPIENLMDGQPFMSVVVRSSAPASVTSDASLPGTPQSPPSVSNSDTTRRQVQIAELIPRTDIPTIPIGRVLSQPLAADRPEMTHPKAWRGERLAYITAITIWAEKTLKDEGIRSRPTTTHVFAQMHSATCPLEPLPTDMEDIVRQIQPGTCMHAEIGIALPPPGVHVGKIRATLVIEAMKEFDGYCLTDAFYGREGRFMSTHTTVFPTGREAREKYSWVYEIPYAPEIWRKVLKEAPGGAHGIRLVQKYVRSLAGGNRDGDMNVPLLVVHDIKVVPTGEPGYSKIRHVDLTGEQAKHDALGVSVVAADDDSDESSRDGPADGDGDVDMDETDNKPAKPNLSLAIPPPPVEEVVQLRTRASQLAARGNQGSQPVTPFEQLVHTPQHPPPFAERQEARREWWAPTPLEGPGDVKNPLEDHMNGFLGHALGDGGNRMNWLTRDALAAGTPTLSDFAGREQQGLDTPVRIEHNTGYFPIP</sequence>
<proteinExistence type="inferred from homology"/>